<reference evidence="3" key="1">
    <citation type="submission" date="2021-11" db="EMBL/GenBank/DDBJ databases">
        <authorList>
            <person name="Islam A."/>
            <person name="Islam S."/>
            <person name="Flora M.S."/>
            <person name="Rahman M."/>
            <person name="Ziaur R.M."/>
            <person name="Epstein J.H."/>
            <person name="Hassan M."/>
            <person name="Klassen M."/>
            <person name="Woodard K."/>
            <person name="Webb A."/>
            <person name="Webby R.J."/>
            <person name="El Zowalaty M.E."/>
        </authorList>
    </citation>
    <scope>NUCLEOTIDE SEQUENCE</scope>
    <source>
        <strain evidence="3">Pbs3</strain>
    </source>
</reference>
<feature type="chain" id="PRO_5043381343" description="RxLR effector protein" evidence="2">
    <location>
        <begin position="18"/>
        <end position="163"/>
    </location>
</feature>
<keyword evidence="1" id="KW-0812">Transmembrane</keyword>
<organism evidence="3 4">
    <name type="scientific">Peronospora belbahrii</name>
    <dbReference type="NCBI Taxonomy" id="622444"/>
    <lineage>
        <taxon>Eukaryota</taxon>
        <taxon>Sar</taxon>
        <taxon>Stramenopiles</taxon>
        <taxon>Oomycota</taxon>
        <taxon>Peronosporomycetes</taxon>
        <taxon>Peronosporales</taxon>
        <taxon>Peronosporaceae</taxon>
        <taxon>Peronospora</taxon>
    </lineage>
</organism>
<evidence type="ECO:0000313" key="3">
    <source>
        <dbReference type="EMBL" id="CAH0474434.1"/>
    </source>
</evidence>
<dbReference type="Proteomes" id="UP001160483">
    <property type="component" value="Unassembled WGS sequence"/>
</dbReference>
<evidence type="ECO:0008006" key="5">
    <source>
        <dbReference type="Google" id="ProtNLM"/>
    </source>
</evidence>
<accession>A0AAU9KPV9</accession>
<name>A0AAU9KPV9_9STRA</name>
<keyword evidence="1" id="KW-0472">Membrane</keyword>
<dbReference type="AlphaFoldDB" id="A0AAU9KPV9"/>
<keyword evidence="2" id="KW-0732">Signal</keyword>
<feature type="signal peptide" evidence="2">
    <location>
        <begin position="1"/>
        <end position="17"/>
    </location>
</feature>
<protein>
    <recommendedName>
        <fullName evidence="5">RxLR effector protein</fullName>
    </recommendedName>
</protein>
<comment type="caution">
    <text evidence="3">The sequence shown here is derived from an EMBL/GenBank/DDBJ whole genome shotgun (WGS) entry which is preliminary data.</text>
</comment>
<evidence type="ECO:0000256" key="1">
    <source>
        <dbReference type="SAM" id="Phobius"/>
    </source>
</evidence>
<evidence type="ECO:0000313" key="4">
    <source>
        <dbReference type="Proteomes" id="UP001160483"/>
    </source>
</evidence>
<gene>
    <name evidence="3" type="ORF">PBS003_LOCUS1287</name>
</gene>
<keyword evidence="1" id="KW-1133">Transmembrane helix</keyword>
<dbReference type="EMBL" id="CAKKTJ010000108">
    <property type="protein sequence ID" value="CAH0474434.1"/>
    <property type="molecule type" value="Genomic_DNA"/>
</dbReference>
<feature type="transmembrane region" description="Helical" evidence="1">
    <location>
        <begin position="131"/>
        <end position="155"/>
    </location>
</feature>
<sequence length="163" mass="18133">MRFIFFLSLLLTTFVLSSDTFVSAETNAVKNYSYDRTNVRRLRGESNVEEERIDTHGAEGAVEHLLPAAMAEAATPAIQAAEKTYRKSDEEIAKLAQKIVDTHELWKLENEDLARLAVALSRAQKSDVKKWSLFMIVLIASLTGTGVGFATYALYQLLTPYGA</sequence>
<proteinExistence type="predicted"/>
<evidence type="ECO:0000256" key="2">
    <source>
        <dbReference type="SAM" id="SignalP"/>
    </source>
</evidence>